<gene>
    <name evidence="1" type="ORF">APHWI1_0567</name>
</gene>
<comment type="caution">
    <text evidence="1">The sequence shown here is derived from an EMBL/GenBank/DDBJ whole genome shotgun (WGS) entry which is preliminary data.</text>
</comment>
<dbReference type="AlphaFoldDB" id="A0A0F3PZ42"/>
<dbReference type="EMBL" id="LAOF01000001">
    <property type="protein sequence ID" value="KJV85272.1"/>
    <property type="molecule type" value="Genomic_DNA"/>
</dbReference>
<dbReference type="PATRIC" id="fig|1359155.3.peg.575"/>
<evidence type="ECO:0000313" key="1">
    <source>
        <dbReference type="EMBL" id="KJV85272.1"/>
    </source>
</evidence>
<proteinExistence type="predicted"/>
<organism evidence="1 2">
    <name type="scientific">Anaplasma phagocytophilum str. ApWI1</name>
    <dbReference type="NCBI Taxonomy" id="1359155"/>
    <lineage>
        <taxon>Bacteria</taxon>
        <taxon>Pseudomonadati</taxon>
        <taxon>Pseudomonadota</taxon>
        <taxon>Alphaproteobacteria</taxon>
        <taxon>Rickettsiales</taxon>
        <taxon>Anaplasmataceae</taxon>
        <taxon>Anaplasma</taxon>
        <taxon>phagocytophilum group</taxon>
    </lineage>
</organism>
<evidence type="ECO:0000313" key="2">
    <source>
        <dbReference type="Proteomes" id="UP000033622"/>
    </source>
</evidence>
<dbReference type="Proteomes" id="UP000033622">
    <property type="component" value="Unassembled WGS sequence"/>
</dbReference>
<protein>
    <submittedName>
        <fullName evidence="1">Uncharacterized protein</fullName>
    </submittedName>
</protein>
<sequence>MCHIERLCKFNRSFSFNGLEYVAQFVENNMPIVYSWLAYTHLRNSAIKAQCLRSILGIDAQYIAQ</sequence>
<name>A0A0F3PZ42_ANAPH</name>
<accession>A0A0F3PZ42</accession>
<reference evidence="1 2" key="1">
    <citation type="submission" date="2015-01" db="EMBL/GenBank/DDBJ databases">
        <title>Genome Sequencing of Rickettsiales.</title>
        <authorList>
            <person name="Daugherty S.C."/>
            <person name="Su Q."/>
            <person name="Abolude K."/>
            <person name="Beier-Sexton M."/>
            <person name="Carlyon J.A."/>
            <person name="Carter R."/>
            <person name="Day N.P."/>
            <person name="Dumler S.J."/>
            <person name="Dyachenko V."/>
            <person name="Godinez A."/>
            <person name="Kurtti T.J."/>
            <person name="Lichay M."/>
            <person name="Mullins K.E."/>
            <person name="Ott S."/>
            <person name="Pappas-Brown V."/>
            <person name="Paris D.H."/>
            <person name="Patel P."/>
            <person name="Richards A.L."/>
            <person name="Sadzewicz L."/>
            <person name="Sears K."/>
            <person name="Seidman D."/>
            <person name="Sengamalay N."/>
            <person name="Stenos J."/>
            <person name="Tallon L.J."/>
            <person name="Vincent G."/>
            <person name="Fraser C.M."/>
            <person name="Munderloh U."/>
            <person name="Dunning-Hotopp J.C."/>
        </authorList>
    </citation>
    <scope>NUCLEOTIDE SEQUENCE [LARGE SCALE GENOMIC DNA]</scope>
    <source>
        <strain evidence="1 2">ApWI1</strain>
    </source>
</reference>